<name>A0A8J7UUN3_9BACT</name>
<dbReference type="GO" id="GO:0016491">
    <property type="term" value="F:oxidoreductase activity"/>
    <property type="evidence" value="ECO:0007669"/>
    <property type="project" value="InterPro"/>
</dbReference>
<dbReference type="AlphaFoldDB" id="A0A8J7UUN3"/>
<evidence type="ECO:0000256" key="2">
    <source>
        <dbReference type="ARBA" id="ARBA00038825"/>
    </source>
</evidence>
<evidence type="ECO:0000256" key="3">
    <source>
        <dbReference type="ARBA" id="ARBA00040298"/>
    </source>
</evidence>
<accession>A0A8J7UUN3</accession>
<organism evidence="5 6">
    <name type="scientific">Natronogracilivirga saccharolytica</name>
    <dbReference type="NCBI Taxonomy" id="2812953"/>
    <lineage>
        <taxon>Bacteria</taxon>
        <taxon>Pseudomonadati</taxon>
        <taxon>Balneolota</taxon>
        <taxon>Balneolia</taxon>
        <taxon>Balneolales</taxon>
        <taxon>Cyclonatronaceae</taxon>
        <taxon>Natronogracilivirga</taxon>
    </lineage>
</organism>
<dbReference type="PANTHER" id="PTHR10668:SF103">
    <property type="entry name" value="PYRIDINE NUCLEOTIDE-DISULFIDE OXIDOREDUCTASE DOMAIN-CONTAINING PROTEIN 2"/>
    <property type="match status" value="1"/>
</dbReference>
<comment type="caution">
    <text evidence="5">The sequence shown here is derived from an EMBL/GenBank/DDBJ whole genome shotgun (WGS) entry which is preliminary data.</text>
</comment>
<dbReference type="GO" id="GO:0005829">
    <property type="term" value="C:cytosol"/>
    <property type="evidence" value="ECO:0007669"/>
    <property type="project" value="TreeGrafter"/>
</dbReference>
<dbReference type="InterPro" id="IPR036188">
    <property type="entry name" value="FAD/NAD-bd_sf"/>
</dbReference>
<sequence length="534" mass="58983">MYDVIVIGSGHNGLTTACYLAKAGHKVCVIERRDTPGGAVCTEPMFLSDDAPDGYRIDVGSSAHFMIHQTPVIADLELENYGLEYIEMDPFMSYPVPDGGVIHFHRSVEKTMESISKISPRDAEAYRDFIDFWRRINKGVLSAFLVPPAPGSIFSEVLKGQIRNGSMFKKGEQIDGLRKILSSYGQVVNESFENESVKTALLWFAAQSGPPPDQSATADFAGWQAMLHESGGKRPKCGSGMLTQAMIRMLEAHGGELRTGEPVDRIMISGSGSTASAVGVKLASGEEVAAKRVISNAHVQTTMLKMVGPEHLSPSLFKRVGDINAGNGFGMVIRCAVEELPRYEACPDDPDIHNGLQLLVPSREYMDASIGDYLAGRPPENPSVLAMTFTKIDPTLAPSGKHLLYAWAQWHPYRLSGGQKWADIREREAEKIYDVVTRYAPNMKDKRIDWYIQSPEDIEQKHGLLKGNVMHVEMTFDQMFMFRPTPELSRYKTPVKNLYLSSASCHPGGGVFAAAGYNAAGVVLRDIRKEKKWF</sequence>
<evidence type="ECO:0000259" key="4">
    <source>
        <dbReference type="Pfam" id="PF01593"/>
    </source>
</evidence>
<dbReference type="Gene3D" id="3.50.50.60">
    <property type="entry name" value="FAD/NAD(P)-binding domain"/>
    <property type="match status" value="2"/>
</dbReference>
<comment type="subunit">
    <text evidence="2">Interacts with COX5B; this interaction may contribute to localize PYROXD2 to the inner face of the inner mitochondrial membrane.</text>
</comment>
<reference evidence="5" key="1">
    <citation type="submission" date="2021-02" db="EMBL/GenBank/DDBJ databases">
        <title>Natronogracilivirga saccharolytica gen. nov. sp. nov. a new anaerobic, haloalkiliphilic carbohydrate-fermenting bacterium from soda lake and proposing of Cyclonatronumiaceae fam. nov. in the phylum Balneolaeota.</title>
        <authorList>
            <person name="Zhilina T.N."/>
            <person name="Sorokin D.Y."/>
            <person name="Zavarzina D.G."/>
            <person name="Toshchakov S.V."/>
            <person name="Kublanov I.V."/>
        </authorList>
    </citation>
    <scope>NUCLEOTIDE SEQUENCE</scope>
    <source>
        <strain evidence="5">Z-1702</strain>
    </source>
</reference>
<evidence type="ECO:0000313" key="5">
    <source>
        <dbReference type="EMBL" id="MBP3193806.1"/>
    </source>
</evidence>
<keyword evidence="6" id="KW-1185">Reference proteome</keyword>
<comment type="function">
    <text evidence="1">Probable oxidoreductase that may play a role as regulator of mitochondrial function.</text>
</comment>
<protein>
    <recommendedName>
        <fullName evidence="3">Pyridine nucleotide-disulfide oxidoreductase domain-containing protein 2</fullName>
    </recommendedName>
</protein>
<gene>
    <name evidence="5" type="ORF">NATSA_14105</name>
</gene>
<dbReference type="EMBL" id="JAFIDN010000014">
    <property type="protein sequence ID" value="MBP3193806.1"/>
    <property type="molecule type" value="Genomic_DNA"/>
</dbReference>
<dbReference type="InterPro" id="IPR002937">
    <property type="entry name" value="Amino_oxidase"/>
</dbReference>
<dbReference type="RefSeq" id="WP_210513263.1">
    <property type="nucleotide sequence ID" value="NZ_JAFIDN010000014.1"/>
</dbReference>
<evidence type="ECO:0000256" key="1">
    <source>
        <dbReference type="ARBA" id="ARBA00037217"/>
    </source>
</evidence>
<dbReference type="Proteomes" id="UP000673975">
    <property type="component" value="Unassembled WGS sequence"/>
</dbReference>
<dbReference type="Pfam" id="PF01593">
    <property type="entry name" value="Amino_oxidase"/>
    <property type="match status" value="1"/>
</dbReference>
<feature type="domain" description="Amine oxidase" evidence="4">
    <location>
        <begin position="13"/>
        <end position="319"/>
    </location>
</feature>
<evidence type="ECO:0000313" key="6">
    <source>
        <dbReference type="Proteomes" id="UP000673975"/>
    </source>
</evidence>
<dbReference type="PANTHER" id="PTHR10668">
    <property type="entry name" value="PHYTOENE DEHYDROGENASE"/>
    <property type="match status" value="1"/>
</dbReference>
<dbReference type="SUPFAM" id="SSF51905">
    <property type="entry name" value="FAD/NAD(P)-binding domain"/>
    <property type="match status" value="1"/>
</dbReference>
<proteinExistence type="predicted"/>